<organism evidence="1 2">
    <name type="scientific">Arabidopsis suecica</name>
    <name type="common">Swedish thale-cress</name>
    <name type="synonym">Cardaminopsis suecica</name>
    <dbReference type="NCBI Taxonomy" id="45249"/>
    <lineage>
        <taxon>Eukaryota</taxon>
        <taxon>Viridiplantae</taxon>
        <taxon>Streptophyta</taxon>
        <taxon>Embryophyta</taxon>
        <taxon>Tracheophyta</taxon>
        <taxon>Spermatophyta</taxon>
        <taxon>Magnoliopsida</taxon>
        <taxon>eudicotyledons</taxon>
        <taxon>Gunneridae</taxon>
        <taxon>Pentapetalae</taxon>
        <taxon>rosids</taxon>
        <taxon>malvids</taxon>
        <taxon>Brassicales</taxon>
        <taxon>Brassicaceae</taxon>
        <taxon>Camelineae</taxon>
        <taxon>Arabidopsis</taxon>
    </lineage>
</organism>
<proteinExistence type="predicted"/>
<sequence length="185" mass="21805">MSRRASQVFGLSQWSFKTVVRHLFVSQVFFHPCTVKNKDSKRTLFMKRVMLLCFPFQRKKDAISKDYVTYIYTGVEKDQFYYLQLWLPWLRNQDAIDATMFGMLGITLFGCWLLLSRQGDQLAIGKESQTWNGNKHVSHFRLFKEYAQAVGTNKPHGRICLSKVACYEYVLELFVRTKQSFCHML</sequence>
<dbReference type="EMBL" id="JAEFBJ010000001">
    <property type="protein sequence ID" value="KAG7656653.1"/>
    <property type="molecule type" value="Genomic_DNA"/>
</dbReference>
<protein>
    <submittedName>
        <fullName evidence="1">Uncharacterized protein</fullName>
    </submittedName>
</protein>
<reference evidence="1 2" key="1">
    <citation type="submission" date="2020-12" db="EMBL/GenBank/DDBJ databases">
        <title>Concerted genomic and epigenomic changes stabilize Arabidopsis allopolyploids.</title>
        <authorList>
            <person name="Chen Z."/>
        </authorList>
    </citation>
    <scope>NUCLEOTIDE SEQUENCE [LARGE SCALE GENOMIC DNA]</scope>
    <source>
        <strain evidence="1">As9502</strain>
        <tissue evidence="1">Leaf</tissue>
    </source>
</reference>
<dbReference type="AlphaFoldDB" id="A0A8T2HAY5"/>
<keyword evidence="2" id="KW-1185">Reference proteome</keyword>
<name>A0A8T2HAY5_ARASU</name>
<evidence type="ECO:0000313" key="1">
    <source>
        <dbReference type="EMBL" id="KAG7656653.1"/>
    </source>
</evidence>
<comment type="caution">
    <text evidence="1">The sequence shown here is derived from an EMBL/GenBank/DDBJ whole genome shotgun (WGS) entry which is preliminary data.</text>
</comment>
<dbReference type="Proteomes" id="UP000694251">
    <property type="component" value="Chromosome 1"/>
</dbReference>
<accession>A0A8T2HAY5</accession>
<gene>
    <name evidence="1" type="ORF">ISN44_As01g037490</name>
</gene>
<evidence type="ECO:0000313" key="2">
    <source>
        <dbReference type="Proteomes" id="UP000694251"/>
    </source>
</evidence>